<dbReference type="STRING" id="388357.GCA_001580365_02010"/>
<dbReference type="PANTHER" id="PTHR33744:SF1">
    <property type="entry name" value="DNA-BINDING TRANSCRIPTIONAL ACTIVATOR ADER"/>
    <property type="match status" value="1"/>
</dbReference>
<dbReference type="InterPro" id="IPR025736">
    <property type="entry name" value="PucR_C-HTH_dom"/>
</dbReference>
<name>A0A512IGV8_9MICC</name>
<evidence type="ECO:0000259" key="2">
    <source>
        <dbReference type="Pfam" id="PF14361"/>
    </source>
</evidence>
<accession>A0A512IGV8</accession>
<dbReference type="InterPro" id="IPR042070">
    <property type="entry name" value="PucR_C-HTH_sf"/>
</dbReference>
<comment type="caution">
    <text evidence="3">The sequence shown here is derived from an EMBL/GenBank/DDBJ whole genome shotgun (WGS) entry which is preliminary data.</text>
</comment>
<keyword evidence="4" id="KW-1185">Reference proteome</keyword>
<dbReference type="PANTHER" id="PTHR33744">
    <property type="entry name" value="CARBOHYDRATE DIACID REGULATOR"/>
    <property type="match status" value="1"/>
</dbReference>
<sequence length="395" mass="42998">MSTNLSSWIAGTEGSPGDERWDALLDQLDVERLSDLFLERLLRIEDYATSALPVSEIRRTASRSFDALLRSLRHDADARAMEEVRLRQAMDVGVSRARAGIPIESLMTAIRLDFSILWAELTRLAADDDAALLVRHTETVWHVVDSYASQTQATYVAERQRMLSEASSIRQGYVAAIFGQDRPGPEMLAHIAAEIGVPQDGPLGVAVALREDAPALRVAVALAARAGGHVLTHPVADGLIAFWPVDGEHGSAATETTECLRGSRCGLVERTAGLASLTVAARFARELAAVMEDADVGALTLERSWTRIARKRLAEAGMSVASDVEEALDRCGRVERERLVATVTTYLATGSVAESTRRLFCHRNTLMNRLGRFTELTGIDVTVPNQAARLVVAWS</sequence>
<gene>
    <name evidence="3" type="ORF">KTU01_30230</name>
</gene>
<organism evidence="3 4">
    <name type="scientific">Kocuria turfanensis</name>
    <dbReference type="NCBI Taxonomy" id="388357"/>
    <lineage>
        <taxon>Bacteria</taxon>
        <taxon>Bacillati</taxon>
        <taxon>Actinomycetota</taxon>
        <taxon>Actinomycetes</taxon>
        <taxon>Micrococcales</taxon>
        <taxon>Micrococcaceae</taxon>
        <taxon>Kocuria</taxon>
    </lineage>
</organism>
<dbReference type="EMBL" id="BJZS01000100">
    <property type="protein sequence ID" value="GEO96900.1"/>
    <property type="molecule type" value="Genomic_DNA"/>
</dbReference>
<evidence type="ECO:0000313" key="3">
    <source>
        <dbReference type="EMBL" id="GEO96900.1"/>
    </source>
</evidence>
<dbReference type="Pfam" id="PF14361">
    <property type="entry name" value="RsbRD_N"/>
    <property type="match status" value="1"/>
</dbReference>
<feature type="domain" description="RsbT co-antagonist protein RsbRD N-terminal" evidence="2">
    <location>
        <begin position="35"/>
        <end position="167"/>
    </location>
</feature>
<dbReference type="RefSeq" id="WP_062735635.1">
    <property type="nucleotide sequence ID" value="NZ_BJZS01000100.1"/>
</dbReference>
<dbReference type="InterPro" id="IPR025751">
    <property type="entry name" value="RsbRD_N_dom"/>
</dbReference>
<dbReference type="Proteomes" id="UP000321103">
    <property type="component" value="Unassembled WGS sequence"/>
</dbReference>
<evidence type="ECO:0000259" key="1">
    <source>
        <dbReference type="Pfam" id="PF13556"/>
    </source>
</evidence>
<reference evidence="3 4" key="1">
    <citation type="submission" date="2019-07" db="EMBL/GenBank/DDBJ databases">
        <title>Whole genome shotgun sequence of Kocuria turfanensis NBRC 107627.</title>
        <authorList>
            <person name="Hosoyama A."/>
            <person name="Uohara A."/>
            <person name="Ohji S."/>
            <person name="Ichikawa N."/>
        </authorList>
    </citation>
    <scope>NUCLEOTIDE SEQUENCE [LARGE SCALE GENOMIC DNA]</scope>
    <source>
        <strain evidence="3 4">NBRC 107627</strain>
    </source>
</reference>
<dbReference type="AlphaFoldDB" id="A0A512IGV8"/>
<dbReference type="InterPro" id="IPR051448">
    <property type="entry name" value="CdaR-like_regulators"/>
</dbReference>
<proteinExistence type="predicted"/>
<feature type="domain" description="PucR C-terminal helix-turn-helix" evidence="1">
    <location>
        <begin position="339"/>
        <end position="393"/>
    </location>
</feature>
<protein>
    <submittedName>
        <fullName evidence="3">Uncharacterized protein</fullName>
    </submittedName>
</protein>
<dbReference type="Pfam" id="PF13556">
    <property type="entry name" value="HTH_30"/>
    <property type="match status" value="1"/>
</dbReference>
<dbReference type="Gene3D" id="1.10.10.2840">
    <property type="entry name" value="PucR C-terminal helix-turn-helix domain"/>
    <property type="match status" value="1"/>
</dbReference>
<evidence type="ECO:0000313" key="4">
    <source>
        <dbReference type="Proteomes" id="UP000321103"/>
    </source>
</evidence>